<evidence type="ECO:0000313" key="11">
    <source>
        <dbReference type="Proteomes" id="UP001596035"/>
    </source>
</evidence>
<comment type="subcellular location">
    <subcellularLocation>
        <location evidence="1">Membrane</location>
        <topology evidence="1">Multi-pass membrane protein</topology>
    </subcellularLocation>
</comment>
<dbReference type="InterPro" id="IPR001173">
    <property type="entry name" value="Glyco_trans_2-like"/>
</dbReference>
<name>A0ABW0DV08_9ACTN</name>
<dbReference type="PANTHER" id="PTHR43867:SF2">
    <property type="entry name" value="CELLULOSE SYNTHASE CATALYTIC SUBUNIT A [UDP-FORMING]"/>
    <property type="match status" value="1"/>
</dbReference>
<comment type="caution">
    <text evidence="10">The sequence shown here is derived from an EMBL/GenBank/DDBJ whole genome shotgun (WGS) entry which is preliminary data.</text>
</comment>
<feature type="transmembrane region" description="Helical" evidence="8">
    <location>
        <begin position="441"/>
        <end position="459"/>
    </location>
</feature>
<dbReference type="Proteomes" id="UP001596035">
    <property type="component" value="Unassembled WGS sequence"/>
</dbReference>
<evidence type="ECO:0000256" key="3">
    <source>
        <dbReference type="ARBA" id="ARBA00022679"/>
    </source>
</evidence>
<sequence>MQVRTSTSPSRTGKRAKVLPRYDYEHYSRLAGPLTQPPANRSYRVQYRSLLAQEPHRIRVALMLAAAPLLGFVLLAWLLQPKHWISALPDDGWPRVLHITMIAMIGLIELSRQVPLLSSTLSTLVARDPVPVVPETGTRVAFLTTFVPGKEPLDMLRATLEAAVRLRHRGLLHVWLLDEGNDPEARLLCERLGVRHFSRKGVERWNQPRGRFRARTKHGNYNAWLDAHGDDYDYFASVDTDHIPLPNYLERMLGYFRDPDVAFVVSPQVYGNNDSPVARAAESQQFFFHALTQRAGNRYGAPMLVGTNNAFRIDALKSVSGLHDSITEDLATGLAIHSTRNPSTGNHWRSVYTPDVLAVGEGPNNWTDYFAQQLRWSRGTYEAILKQFPGATLGLSLGRLFHYGLTIAYFPVMALNWVLSALSCCLFVIVGVGSVNIDPTVWLTLYGNAVALQLGIYIWNRRHNVSPHEPEGSSGVSGMIMSAMAAPIYARALADALLRRRSRFVVTPKGEASSPDRLMTFIHHLWWILVYLAVMAYGIVHLRTVSPGGMVWSGVGLALSLAPLAWWQLARRRSARDVQAYALGKTAVEETAATVTSTEGRYVGPSWARPSLQGKEQNVSSQQSSRSRDGS</sequence>
<feature type="domain" description="Glycosyltransferase 2-like" evidence="9">
    <location>
        <begin position="238"/>
        <end position="428"/>
    </location>
</feature>
<evidence type="ECO:0000256" key="5">
    <source>
        <dbReference type="ARBA" id="ARBA00022989"/>
    </source>
</evidence>
<keyword evidence="5 8" id="KW-1133">Transmembrane helix</keyword>
<feature type="transmembrane region" description="Helical" evidence="8">
    <location>
        <begin position="551"/>
        <end position="569"/>
    </location>
</feature>
<gene>
    <name evidence="10" type="ORF">ACFPWV_18655</name>
</gene>
<dbReference type="InterPro" id="IPR050321">
    <property type="entry name" value="Glycosyltr_2/OpgH_subfam"/>
</dbReference>
<reference evidence="11" key="1">
    <citation type="journal article" date="2019" name="Int. J. Syst. Evol. Microbiol.">
        <title>The Global Catalogue of Microorganisms (GCM) 10K type strain sequencing project: providing services to taxonomists for standard genome sequencing and annotation.</title>
        <authorList>
            <consortium name="The Broad Institute Genomics Platform"/>
            <consortium name="The Broad Institute Genome Sequencing Center for Infectious Disease"/>
            <person name="Wu L."/>
            <person name="Ma J."/>
        </authorList>
    </citation>
    <scope>NUCLEOTIDE SEQUENCE [LARGE SCALE GENOMIC DNA]</scope>
    <source>
        <strain evidence="11">CGMCC 4.7131</strain>
    </source>
</reference>
<feature type="transmembrane region" description="Helical" evidence="8">
    <location>
        <begin position="407"/>
        <end position="429"/>
    </location>
</feature>
<dbReference type="PANTHER" id="PTHR43867">
    <property type="entry name" value="CELLULOSE SYNTHASE CATALYTIC SUBUNIT A [UDP-FORMING]"/>
    <property type="match status" value="1"/>
</dbReference>
<dbReference type="CDD" id="cd06421">
    <property type="entry name" value="CESA_CelA_like"/>
    <property type="match status" value="1"/>
</dbReference>
<keyword evidence="11" id="KW-1185">Reference proteome</keyword>
<evidence type="ECO:0000256" key="8">
    <source>
        <dbReference type="SAM" id="Phobius"/>
    </source>
</evidence>
<dbReference type="Gene3D" id="3.90.550.10">
    <property type="entry name" value="Spore Coat Polysaccharide Biosynthesis Protein SpsA, Chain A"/>
    <property type="match status" value="1"/>
</dbReference>
<dbReference type="InterPro" id="IPR029044">
    <property type="entry name" value="Nucleotide-diphossugar_trans"/>
</dbReference>
<keyword evidence="2" id="KW-0328">Glycosyltransferase</keyword>
<evidence type="ECO:0000256" key="6">
    <source>
        <dbReference type="ARBA" id="ARBA00023136"/>
    </source>
</evidence>
<organism evidence="10 11">
    <name type="scientific">Streptomyces atrovirens</name>
    <dbReference type="NCBI Taxonomy" id="285556"/>
    <lineage>
        <taxon>Bacteria</taxon>
        <taxon>Bacillati</taxon>
        <taxon>Actinomycetota</taxon>
        <taxon>Actinomycetes</taxon>
        <taxon>Kitasatosporales</taxon>
        <taxon>Streptomycetaceae</taxon>
        <taxon>Streptomyces</taxon>
    </lineage>
</organism>
<feature type="region of interest" description="Disordered" evidence="7">
    <location>
        <begin position="594"/>
        <end position="631"/>
    </location>
</feature>
<feature type="transmembrane region" description="Helical" evidence="8">
    <location>
        <begin position="58"/>
        <end position="80"/>
    </location>
</feature>
<dbReference type="SUPFAM" id="SSF53448">
    <property type="entry name" value="Nucleotide-diphospho-sugar transferases"/>
    <property type="match status" value="1"/>
</dbReference>
<keyword evidence="6 8" id="KW-0472">Membrane</keyword>
<evidence type="ECO:0000256" key="2">
    <source>
        <dbReference type="ARBA" id="ARBA00022676"/>
    </source>
</evidence>
<evidence type="ECO:0000256" key="7">
    <source>
        <dbReference type="SAM" id="MobiDB-lite"/>
    </source>
</evidence>
<evidence type="ECO:0000256" key="1">
    <source>
        <dbReference type="ARBA" id="ARBA00004141"/>
    </source>
</evidence>
<dbReference type="EMBL" id="JBHSKN010000016">
    <property type="protein sequence ID" value="MFC5241915.1"/>
    <property type="molecule type" value="Genomic_DNA"/>
</dbReference>
<dbReference type="RefSeq" id="WP_344560450.1">
    <property type="nucleotide sequence ID" value="NZ_BAAATG010000017.1"/>
</dbReference>
<accession>A0ABW0DV08</accession>
<feature type="transmembrane region" description="Helical" evidence="8">
    <location>
        <begin position="518"/>
        <end position="539"/>
    </location>
</feature>
<dbReference type="Pfam" id="PF13632">
    <property type="entry name" value="Glyco_trans_2_3"/>
    <property type="match status" value="1"/>
</dbReference>
<proteinExistence type="predicted"/>
<feature type="transmembrane region" description="Helical" evidence="8">
    <location>
        <begin position="479"/>
        <end position="498"/>
    </location>
</feature>
<keyword evidence="3" id="KW-0808">Transferase</keyword>
<protein>
    <submittedName>
        <fullName evidence="10">Glycosyltransferase family 2 protein</fullName>
    </submittedName>
</protein>
<evidence type="ECO:0000259" key="9">
    <source>
        <dbReference type="Pfam" id="PF13632"/>
    </source>
</evidence>
<keyword evidence="4 8" id="KW-0812">Transmembrane</keyword>
<evidence type="ECO:0000256" key="4">
    <source>
        <dbReference type="ARBA" id="ARBA00022692"/>
    </source>
</evidence>
<evidence type="ECO:0000313" key="10">
    <source>
        <dbReference type="EMBL" id="MFC5241915.1"/>
    </source>
</evidence>